<dbReference type="PANTHER" id="PTHR47604:SF1">
    <property type="entry name" value="ADENYLYL CYCLASE"/>
    <property type="match status" value="1"/>
</dbReference>
<dbReference type="AlphaFoldDB" id="A0AAF0ZI56"/>
<keyword evidence="2" id="KW-1185">Reference proteome</keyword>
<evidence type="ECO:0008006" key="3">
    <source>
        <dbReference type="Google" id="ProtNLM"/>
    </source>
</evidence>
<sequence>MQGVLKAHQLARVLRRSSSPILLYSVSRVLSPCILEDIQSSSQWRGYFNSGTIYGNYMKKECNLQRNVCRCQKCSVMLRASFSTEAGTAENSVTESVKELYDKILKSVVDQRSAPPNAWLWSLIQSCANREDANLLFDILQRLRIFRLSNLRIHENFNCALCQEITKACVRVGAVDLGKKVLWKHSVYGLTPNIGSAHHLLLFAKQHNDVKLLVEIMNLVKKNDLILQPGTADIVFRVSSLSSGPGELNPAFKWRRSEIVRKLQLFDIETEHMELNDEAMPLKAEHSMESEEIAKFWEITLRPKLSICSQTDNWDLICKYGKRFVKAGVKLRKTSFDTWMEFASKIGDVDALWKIEKIRSEIVKEHTLGSGLSCAKGFLIDHKPEDAAAVIHLLNQTVPDSRRQKFMAELQKLVADWPLEVIKRQKDERRKELAATLQHDIPAMLSALSNMGLKLDVNVEDLTRREGILS</sequence>
<evidence type="ECO:0000313" key="2">
    <source>
        <dbReference type="Proteomes" id="UP001234989"/>
    </source>
</evidence>
<accession>A0AAF0ZI56</accession>
<organism evidence="1 2">
    <name type="scientific">Solanum verrucosum</name>
    <dbReference type="NCBI Taxonomy" id="315347"/>
    <lineage>
        <taxon>Eukaryota</taxon>
        <taxon>Viridiplantae</taxon>
        <taxon>Streptophyta</taxon>
        <taxon>Embryophyta</taxon>
        <taxon>Tracheophyta</taxon>
        <taxon>Spermatophyta</taxon>
        <taxon>Magnoliopsida</taxon>
        <taxon>eudicotyledons</taxon>
        <taxon>Gunneridae</taxon>
        <taxon>Pentapetalae</taxon>
        <taxon>asterids</taxon>
        <taxon>lamiids</taxon>
        <taxon>Solanales</taxon>
        <taxon>Solanaceae</taxon>
        <taxon>Solanoideae</taxon>
        <taxon>Solaneae</taxon>
        <taxon>Solanum</taxon>
    </lineage>
</organism>
<proteinExistence type="predicted"/>
<name>A0AAF0ZI56_SOLVR</name>
<dbReference type="Proteomes" id="UP001234989">
    <property type="component" value="Chromosome 7"/>
</dbReference>
<reference evidence="1" key="1">
    <citation type="submission" date="2023-08" db="EMBL/GenBank/DDBJ databases">
        <title>A de novo genome assembly of Solanum verrucosum Schlechtendal, a Mexican diploid species geographically isolated from the other diploid A-genome species in potato relatives.</title>
        <authorList>
            <person name="Hosaka K."/>
        </authorList>
    </citation>
    <scope>NUCLEOTIDE SEQUENCE</scope>
    <source>
        <tissue evidence="1">Young leaves</tissue>
    </source>
</reference>
<dbReference type="EMBL" id="CP133618">
    <property type="protein sequence ID" value="WMV38419.1"/>
    <property type="molecule type" value="Genomic_DNA"/>
</dbReference>
<gene>
    <name evidence="1" type="ORF">MTR67_031804</name>
</gene>
<dbReference type="PANTHER" id="PTHR47604">
    <property type="entry name" value="ADENYLYL CYCLASE"/>
    <property type="match status" value="1"/>
</dbReference>
<protein>
    <recommendedName>
        <fullName evidence="3">Adenylyl cyclase</fullName>
    </recommendedName>
</protein>
<evidence type="ECO:0000313" key="1">
    <source>
        <dbReference type="EMBL" id="WMV38419.1"/>
    </source>
</evidence>